<feature type="non-terminal residue" evidence="2">
    <location>
        <position position="1"/>
    </location>
</feature>
<gene>
    <name evidence="2" type="ORF">GMARGA_LOCUS32079</name>
</gene>
<organism evidence="2 3">
    <name type="scientific">Gigaspora margarita</name>
    <dbReference type="NCBI Taxonomy" id="4874"/>
    <lineage>
        <taxon>Eukaryota</taxon>
        <taxon>Fungi</taxon>
        <taxon>Fungi incertae sedis</taxon>
        <taxon>Mucoromycota</taxon>
        <taxon>Glomeromycotina</taxon>
        <taxon>Glomeromycetes</taxon>
        <taxon>Diversisporales</taxon>
        <taxon>Gigasporaceae</taxon>
        <taxon>Gigaspora</taxon>
    </lineage>
</organism>
<evidence type="ECO:0000313" key="2">
    <source>
        <dbReference type="EMBL" id="CAG8834482.1"/>
    </source>
</evidence>
<feature type="region of interest" description="Disordered" evidence="1">
    <location>
        <begin position="1"/>
        <end position="33"/>
    </location>
</feature>
<dbReference type="Proteomes" id="UP000789901">
    <property type="component" value="Unassembled WGS sequence"/>
</dbReference>
<proteinExistence type="predicted"/>
<dbReference type="EMBL" id="CAJVQB010049446">
    <property type="protein sequence ID" value="CAG8834482.1"/>
    <property type="molecule type" value="Genomic_DNA"/>
</dbReference>
<protein>
    <submittedName>
        <fullName evidence="2">10398_t:CDS:1</fullName>
    </submittedName>
</protein>
<reference evidence="2 3" key="1">
    <citation type="submission" date="2021-06" db="EMBL/GenBank/DDBJ databases">
        <authorList>
            <person name="Kallberg Y."/>
            <person name="Tangrot J."/>
            <person name="Rosling A."/>
        </authorList>
    </citation>
    <scope>NUCLEOTIDE SEQUENCE [LARGE SCALE GENOMIC DNA]</scope>
    <source>
        <strain evidence="2 3">120-4 pot B 10/14</strain>
    </source>
</reference>
<accession>A0ABN7WKC4</accession>
<evidence type="ECO:0000313" key="3">
    <source>
        <dbReference type="Proteomes" id="UP000789901"/>
    </source>
</evidence>
<feature type="non-terminal residue" evidence="2">
    <location>
        <position position="298"/>
    </location>
</feature>
<sequence length="298" mass="32705">NSLPSSSLVDISLRTPPRIPSPAPTTASSPNPLTRFINFITPGQRNNPPPPRRTLFTNILTRPHPPSPLIINPTIDSIHPPDTVYSVHTEETDSIPSVIVDINPPNEEPIRTPTPEAPLVNQPGPVDKAPLPPAPPVQNLPPPNNMAQAQALTDAANAINALAVALGQTMAYMKDNAQEWASSLANAPNHFQNDNHGQNDHNEPKEIIFVIEYTDHGTLSYLEQKDNTINWEKKNLTCKTTLLKLTNLIEGRAIYCIGILLWQILSGVVPESPYSYDLLNAIIHGKRENEIPGTPNEY</sequence>
<name>A0ABN7WKC4_GIGMA</name>
<keyword evidence="3" id="KW-1185">Reference proteome</keyword>
<evidence type="ECO:0000256" key="1">
    <source>
        <dbReference type="SAM" id="MobiDB-lite"/>
    </source>
</evidence>
<comment type="caution">
    <text evidence="2">The sequence shown here is derived from an EMBL/GenBank/DDBJ whole genome shotgun (WGS) entry which is preliminary data.</text>
</comment>